<keyword evidence="1" id="KW-1133">Transmembrane helix</keyword>
<evidence type="ECO:0000256" key="1">
    <source>
        <dbReference type="SAM" id="Phobius"/>
    </source>
</evidence>
<proteinExistence type="predicted"/>
<keyword evidence="1" id="KW-0812">Transmembrane</keyword>
<protein>
    <submittedName>
        <fullName evidence="3">Uncharacterized protein LOC103341874</fullName>
    </submittedName>
</protein>
<feature type="transmembrane region" description="Helical" evidence="1">
    <location>
        <begin position="43"/>
        <end position="69"/>
    </location>
</feature>
<dbReference type="RefSeq" id="XP_008243651.1">
    <property type="nucleotide sequence ID" value="XM_008245429.1"/>
</dbReference>
<organism evidence="2 3">
    <name type="scientific">Prunus mume</name>
    <name type="common">Japanese apricot</name>
    <name type="synonym">Armeniaca mume</name>
    <dbReference type="NCBI Taxonomy" id="102107"/>
    <lineage>
        <taxon>Eukaryota</taxon>
        <taxon>Viridiplantae</taxon>
        <taxon>Streptophyta</taxon>
        <taxon>Embryophyta</taxon>
        <taxon>Tracheophyta</taxon>
        <taxon>Spermatophyta</taxon>
        <taxon>Magnoliopsida</taxon>
        <taxon>eudicotyledons</taxon>
        <taxon>Gunneridae</taxon>
        <taxon>Pentapetalae</taxon>
        <taxon>rosids</taxon>
        <taxon>fabids</taxon>
        <taxon>Rosales</taxon>
        <taxon>Rosaceae</taxon>
        <taxon>Amygdaloideae</taxon>
        <taxon>Amygdaleae</taxon>
        <taxon>Prunus</taxon>
    </lineage>
</organism>
<evidence type="ECO:0000313" key="3">
    <source>
        <dbReference type="RefSeq" id="XP_008243651.1"/>
    </source>
</evidence>
<gene>
    <name evidence="3" type="primary">LOC103341874</name>
</gene>
<name>A0ABM0PS50_PRUMU</name>
<sequence length="92" mass="10476">MSFVLSLKRQLLFTGINILERRQKPKHKRDMAVWSYPPTPKQLAVTACCFVTGVALFAVGAHLSLANVGPQQDRVKARRNFVKDRLRKLLDD</sequence>
<dbReference type="Proteomes" id="UP000694861">
    <property type="component" value="Unplaced"/>
</dbReference>
<reference evidence="2" key="1">
    <citation type="journal article" date="2012" name="Nat. Commun.">
        <title>The genome of Prunus mume.</title>
        <authorList>
            <person name="Zhang Q."/>
            <person name="Chen W."/>
            <person name="Sun L."/>
            <person name="Zhao F."/>
            <person name="Huang B."/>
            <person name="Yang W."/>
            <person name="Tao Y."/>
            <person name="Wang J."/>
            <person name="Yuan Z."/>
            <person name="Fan G."/>
            <person name="Xing Z."/>
            <person name="Han C."/>
            <person name="Pan H."/>
            <person name="Zhong X."/>
            <person name="Shi W."/>
            <person name="Liang X."/>
            <person name="Du D."/>
            <person name="Sun F."/>
            <person name="Xu Z."/>
            <person name="Hao R."/>
            <person name="Lv T."/>
            <person name="Lv Y."/>
            <person name="Zheng Z."/>
            <person name="Sun M."/>
            <person name="Luo L."/>
            <person name="Cai M."/>
            <person name="Gao Y."/>
            <person name="Wang J."/>
            <person name="Yin Y."/>
            <person name="Xu X."/>
            <person name="Cheng T."/>
            <person name="Wang J."/>
        </authorList>
    </citation>
    <scope>NUCLEOTIDE SEQUENCE [LARGE SCALE GENOMIC DNA]</scope>
</reference>
<dbReference type="GeneID" id="103341874"/>
<accession>A0ABM0PS50</accession>
<keyword evidence="1" id="KW-0472">Membrane</keyword>
<evidence type="ECO:0000313" key="2">
    <source>
        <dbReference type="Proteomes" id="UP000694861"/>
    </source>
</evidence>
<reference evidence="3" key="2">
    <citation type="submission" date="2025-08" db="UniProtKB">
        <authorList>
            <consortium name="RefSeq"/>
        </authorList>
    </citation>
    <scope>IDENTIFICATION</scope>
</reference>
<keyword evidence="2" id="KW-1185">Reference proteome</keyword>